<dbReference type="AlphaFoldDB" id="A0A369JF24"/>
<proteinExistence type="predicted"/>
<feature type="compositionally biased region" description="Low complexity" evidence="1">
    <location>
        <begin position="256"/>
        <end position="266"/>
    </location>
</feature>
<keyword evidence="2" id="KW-1133">Transmembrane helix</keyword>
<feature type="compositionally biased region" description="Gly residues" evidence="1">
    <location>
        <begin position="304"/>
        <end position="317"/>
    </location>
</feature>
<gene>
    <name evidence="3" type="ORF">Hypma_000498</name>
</gene>
<evidence type="ECO:0000313" key="3">
    <source>
        <dbReference type="EMBL" id="RDB18303.1"/>
    </source>
</evidence>
<sequence>MDNYSRPNNNSGGGSKTGAIVGGVVGGIAFLLGLIFLTLFLIRRHKRKQEDLAFDGNFDPARVVHSNTNQVDLGADTTGADGYDDGMGGRLGAGAGGVVGGVVSPFTYVPPGEAAVAATGTAPRTDPEMRQRYPVSGEGYPNQSSYHNAASDAGTGSTGGSGNAYHNMSPQNPQYSPQGTGYPNLNVYPAAAGAGPGGNGSGGPLPNPFNGYHPQSQGYSQGDSQVPASLHPGGIAAVGRGGSASSQSHSRTYSLGSAAESTTNTGSGSGSGLGAPSAKEREAYPGRFSPGGSGGLGVVNPDGEGQGSGSGARGSGAGVDEESRLAYLRSGPIVHRDAGRVEGNAEESDEEPAEIPPTYDSLPAEDRR</sequence>
<evidence type="ECO:0000313" key="4">
    <source>
        <dbReference type="Proteomes" id="UP000076154"/>
    </source>
</evidence>
<comment type="caution">
    <text evidence="3">The sequence shown here is derived from an EMBL/GenBank/DDBJ whole genome shotgun (WGS) entry which is preliminary data.</text>
</comment>
<dbReference type="Proteomes" id="UP000076154">
    <property type="component" value="Unassembled WGS sequence"/>
</dbReference>
<dbReference type="OrthoDB" id="3263231at2759"/>
<accession>A0A369JF24</accession>
<keyword evidence="4" id="KW-1185">Reference proteome</keyword>
<organism evidence="3 4">
    <name type="scientific">Hypsizygus marmoreus</name>
    <name type="common">White beech mushroom</name>
    <name type="synonym">Agaricus marmoreus</name>
    <dbReference type="NCBI Taxonomy" id="39966"/>
    <lineage>
        <taxon>Eukaryota</taxon>
        <taxon>Fungi</taxon>
        <taxon>Dikarya</taxon>
        <taxon>Basidiomycota</taxon>
        <taxon>Agaricomycotina</taxon>
        <taxon>Agaricomycetes</taxon>
        <taxon>Agaricomycetidae</taxon>
        <taxon>Agaricales</taxon>
        <taxon>Tricholomatineae</taxon>
        <taxon>Lyophyllaceae</taxon>
        <taxon>Hypsizygus</taxon>
    </lineage>
</organism>
<keyword evidence="2" id="KW-0812">Transmembrane</keyword>
<feature type="compositionally biased region" description="Acidic residues" evidence="1">
    <location>
        <begin position="344"/>
        <end position="353"/>
    </location>
</feature>
<feature type="transmembrane region" description="Helical" evidence="2">
    <location>
        <begin position="20"/>
        <end position="42"/>
    </location>
</feature>
<evidence type="ECO:0000256" key="2">
    <source>
        <dbReference type="SAM" id="Phobius"/>
    </source>
</evidence>
<feature type="compositionally biased region" description="Gly residues" evidence="1">
    <location>
        <begin position="194"/>
        <end position="203"/>
    </location>
</feature>
<dbReference type="EMBL" id="LUEZ02000106">
    <property type="protein sequence ID" value="RDB18303.1"/>
    <property type="molecule type" value="Genomic_DNA"/>
</dbReference>
<evidence type="ECO:0000256" key="1">
    <source>
        <dbReference type="SAM" id="MobiDB-lite"/>
    </source>
</evidence>
<name>A0A369JF24_HYPMA</name>
<feature type="region of interest" description="Disordered" evidence="1">
    <location>
        <begin position="117"/>
        <end position="368"/>
    </location>
</feature>
<keyword evidence="2" id="KW-0472">Membrane</keyword>
<reference evidence="3" key="1">
    <citation type="submission" date="2018-04" db="EMBL/GenBank/DDBJ databases">
        <title>Whole genome sequencing of Hypsizygus marmoreus.</title>
        <authorList>
            <person name="Choi I.-G."/>
            <person name="Min B."/>
            <person name="Kim J.-G."/>
            <person name="Kim S."/>
            <person name="Oh Y.-L."/>
            <person name="Kong W.-S."/>
            <person name="Park H."/>
            <person name="Jeong J."/>
            <person name="Song E.-S."/>
        </authorList>
    </citation>
    <scope>NUCLEOTIDE SEQUENCE [LARGE SCALE GENOMIC DNA]</scope>
    <source>
        <strain evidence="3">51987-8</strain>
    </source>
</reference>
<feature type="compositionally biased region" description="Polar residues" evidence="1">
    <location>
        <begin position="164"/>
        <end position="183"/>
    </location>
</feature>
<feature type="compositionally biased region" description="Polar residues" evidence="1">
    <location>
        <begin position="213"/>
        <end position="227"/>
    </location>
</feature>
<dbReference type="InParanoid" id="A0A369JF24"/>
<protein>
    <submittedName>
        <fullName evidence="3">Uncharacterized protein</fullName>
    </submittedName>
</protein>
<dbReference type="STRING" id="39966.A0A369JF24"/>
<feature type="compositionally biased region" description="Polar residues" evidence="1">
    <location>
        <begin position="243"/>
        <end position="255"/>
    </location>
</feature>